<dbReference type="GO" id="GO:0003677">
    <property type="term" value="F:DNA binding"/>
    <property type="evidence" value="ECO:0007669"/>
    <property type="project" value="InterPro"/>
</dbReference>
<organism evidence="7 8">
    <name type="scientific">Rubellimicrobium rubrum</name>
    <dbReference type="NCBI Taxonomy" id="2585369"/>
    <lineage>
        <taxon>Bacteria</taxon>
        <taxon>Pseudomonadati</taxon>
        <taxon>Pseudomonadota</taxon>
        <taxon>Alphaproteobacteria</taxon>
        <taxon>Rhodobacterales</taxon>
        <taxon>Roseobacteraceae</taxon>
        <taxon>Rubellimicrobium</taxon>
    </lineage>
</organism>
<protein>
    <submittedName>
        <fullName evidence="7">Sigma-70 family RNA polymerase sigma factor</fullName>
    </submittedName>
</protein>
<feature type="domain" description="RNA polymerase sigma-70 region 2" evidence="5">
    <location>
        <begin position="26"/>
        <end position="94"/>
    </location>
</feature>
<dbReference type="GO" id="GO:0006352">
    <property type="term" value="P:DNA-templated transcription initiation"/>
    <property type="evidence" value="ECO:0007669"/>
    <property type="project" value="InterPro"/>
</dbReference>
<dbReference type="Gene3D" id="1.10.1740.10">
    <property type="match status" value="1"/>
</dbReference>
<dbReference type="GO" id="GO:0016987">
    <property type="term" value="F:sigma factor activity"/>
    <property type="evidence" value="ECO:0007669"/>
    <property type="project" value="UniProtKB-KW"/>
</dbReference>
<evidence type="ECO:0000259" key="6">
    <source>
        <dbReference type="Pfam" id="PF08281"/>
    </source>
</evidence>
<dbReference type="InterPro" id="IPR014284">
    <property type="entry name" value="RNA_pol_sigma-70_dom"/>
</dbReference>
<dbReference type="Pfam" id="PF08281">
    <property type="entry name" value="Sigma70_r4_2"/>
    <property type="match status" value="1"/>
</dbReference>
<dbReference type="Gene3D" id="1.10.10.10">
    <property type="entry name" value="Winged helix-like DNA-binding domain superfamily/Winged helix DNA-binding domain"/>
    <property type="match status" value="1"/>
</dbReference>
<dbReference type="InterPro" id="IPR013325">
    <property type="entry name" value="RNA_pol_sigma_r2"/>
</dbReference>
<keyword evidence="3" id="KW-0731">Sigma factor</keyword>
<dbReference type="CDD" id="cd06171">
    <property type="entry name" value="Sigma70_r4"/>
    <property type="match status" value="1"/>
</dbReference>
<dbReference type="RefSeq" id="WP_139075390.1">
    <property type="nucleotide sequence ID" value="NZ_VDFU01000003.1"/>
</dbReference>
<comment type="similarity">
    <text evidence="1">Belongs to the sigma-70 factor family. ECF subfamily.</text>
</comment>
<evidence type="ECO:0000256" key="1">
    <source>
        <dbReference type="ARBA" id="ARBA00010641"/>
    </source>
</evidence>
<dbReference type="SUPFAM" id="SSF88946">
    <property type="entry name" value="Sigma2 domain of RNA polymerase sigma factors"/>
    <property type="match status" value="1"/>
</dbReference>
<dbReference type="InterPro" id="IPR007627">
    <property type="entry name" value="RNA_pol_sigma70_r2"/>
</dbReference>
<accession>A0A5C4N4M8</accession>
<evidence type="ECO:0000313" key="8">
    <source>
        <dbReference type="Proteomes" id="UP000305887"/>
    </source>
</evidence>
<proteinExistence type="inferred from homology"/>
<keyword evidence="8" id="KW-1185">Reference proteome</keyword>
<dbReference type="SUPFAM" id="SSF88659">
    <property type="entry name" value="Sigma3 and sigma4 domains of RNA polymerase sigma factors"/>
    <property type="match status" value="1"/>
</dbReference>
<dbReference type="NCBIfam" id="TIGR02937">
    <property type="entry name" value="sigma70-ECF"/>
    <property type="match status" value="1"/>
</dbReference>
<evidence type="ECO:0000256" key="2">
    <source>
        <dbReference type="ARBA" id="ARBA00023015"/>
    </source>
</evidence>
<dbReference type="Proteomes" id="UP000305887">
    <property type="component" value="Unassembled WGS sequence"/>
</dbReference>
<feature type="domain" description="RNA polymerase sigma factor 70 region 4 type 2" evidence="6">
    <location>
        <begin position="127"/>
        <end position="178"/>
    </location>
</feature>
<dbReference type="AlphaFoldDB" id="A0A5C4N4M8"/>
<dbReference type="InterPro" id="IPR013324">
    <property type="entry name" value="RNA_pol_sigma_r3/r4-like"/>
</dbReference>
<sequence>MNDSDQRLVRDIQSCAHGDRSAMRRLFDSEGPRLMAVAMRLVRNPVLAEEAVQDTLVKIWTRAATFHPDRGAARAWLTMILRNTALNILRAERRQDHAVDGDIETLQDRTTVDDTEAVLQALDPTLRLPLCLGALEARRRHAILLAYVHGYSQGEIAGRTGLPLGTVKAWMRRGLQQLRECLG</sequence>
<dbReference type="OrthoDB" id="9784272at2"/>
<dbReference type="InterPro" id="IPR036388">
    <property type="entry name" value="WH-like_DNA-bd_sf"/>
</dbReference>
<dbReference type="PANTHER" id="PTHR43133">
    <property type="entry name" value="RNA POLYMERASE ECF-TYPE SIGMA FACTO"/>
    <property type="match status" value="1"/>
</dbReference>
<dbReference type="Pfam" id="PF04542">
    <property type="entry name" value="Sigma70_r2"/>
    <property type="match status" value="1"/>
</dbReference>
<reference evidence="7 8" key="1">
    <citation type="submission" date="2019-06" db="EMBL/GenBank/DDBJ databases">
        <title>YIM 131921 draft genome.</title>
        <authorList>
            <person name="Jiang L."/>
        </authorList>
    </citation>
    <scope>NUCLEOTIDE SEQUENCE [LARGE SCALE GENOMIC DNA]</scope>
    <source>
        <strain evidence="7 8">YIM 131921</strain>
    </source>
</reference>
<dbReference type="InterPro" id="IPR039425">
    <property type="entry name" value="RNA_pol_sigma-70-like"/>
</dbReference>
<evidence type="ECO:0000259" key="5">
    <source>
        <dbReference type="Pfam" id="PF04542"/>
    </source>
</evidence>
<dbReference type="EMBL" id="VDFU01000003">
    <property type="protein sequence ID" value="TNC51968.1"/>
    <property type="molecule type" value="Genomic_DNA"/>
</dbReference>
<keyword evidence="4" id="KW-0804">Transcription</keyword>
<evidence type="ECO:0000256" key="4">
    <source>
        <dbReference type="ARBA" id="ARBA00023163"/>
    </source>
</evidence>
<name>A0A5C4N4M8_9RHOB</name>
<evidence type="ECO:0000313" key="7">
    <source>
        <dbReference type="EMBL" id="TNC51968.1"/>
    </source>
</evidence>
<dbReference type="PANTHER" id="PTHR43133:SF62">
    <property type="entry name" value="RNA POLYMERASE SIGMA FACTOR SIGZ"/>
    <property type="match status" value="1"/>
</dbReference>
<dbReference type="InterPro" id="IPR013249">
    <property type="entry name" value="RNA_pol_sigma70_r4_t2"/>
</dbReference>
<gene>
    <name evidence="7" type="ORF">FHG66_03950</name>
</gene>
<evidence type="ECO:0000256" key="3">
    <source>
        <dbReference type="ARBA" id="ARBA00023082"/>
    </source>
</evidence>
<comment type="caution">
    <text evidence="7">The sequence shown here is derived from an EMBL/GenBank/DDBJ whole genome shotgun (WGS) entry which is preliminary data.</text>
</comment>
<keyword evidence="2" id="KW-0805">Transcription regulation</keyword>